<keyword evidence="2" id="KW-1185">Reference proteome</keyword>
<dbReference type="STRING" id="6290.A0A0N4X9X4"/>
<dbReference type="SUPFAM" id="SSF56219">
    <property type="entry name" value="DNase I-like"/>
    <property type="match status" value="1"/>
</dbReference>
<proteinExistence type="predicted"/>
<protein>
    <submittedName>
        <fullName evidence="3">Endo/exonuclease/phosphatase domain-containing protein</fullName>
    </submittedName>
</protein>
<organism evidence="3">
    <name type="scientific">Haemonchus placei</name>
    <name type="common">Barber's pole worm</name>
    <dbReference type="NCBI Taxonomy" id="6290"/>
    <lineage>
        <taxon>Eukaryota</taxon>
        <taxon>Metazoa</taxon>
        <taxon>Ecdysozoa</taxon>
        <taxon>Nematoda</taxon>
        <taxon>Chromadorea</taxon>
        <taxon>Rhabditida</taxon>
        <taxon>Rhabditina</taxon>
        <taxon>Rhabditomorpha</taxon>
        <taxon>Strongyloidea</taxon>
        <taxon>Trichostrongylidae</taxon>
        <taxon>Haemonchus</taxon>
    </lineage>
</organism>
<name>A0A0N4X9X4_HAEPC</name>
<dbReference type="OMA" id="HIIFERR"/>
<dbReference type="EMBL" id="UZAF01023039">
    <property type="protein sequence ID" value="VDO88222.1"/>
    <property type="molecule type" value="Genomic_DNA"/>
</dbReference>
<dbReference type="WBParaSite" id="HPLM_0002116901-mRNA-1">
    <property type="protein sequence ID" value="HPLM_0002116901-mRNA-1"/>
    <property type="gene ID" value="HPLM_0002116901"/>
</dbReference>
<dbReference type="AlphaFoldDB" id="A0A0N4X9X4"/>
<dbReference type="InterPro" id="IPR036691">
    <property type="entry name" value="Endo/exonu/phosph_ase_sf"/>
</dbReference>
<dbReference type="OrthoDB" id="5814184at2759"/>
<reference evidence="3" key="1">
    <citation type="submission" date="2017-02" db="UniProtKB">
        <authorList>
            <consortium name="WormBaseParasite"/>
        </authorList>
    </citation>
    <scope>IDENTIFICATION</scope>
</reference>
<evidence type="ECO:0000313" key="2">
    <source>
        <dbReference type="Proteomes" id="UP000268014"/>
    </source>
</evidence>
<gene>
    <name evidence="1" type="ORF">HPLM_LOCUS21158</name>
</gene>
<reference evidence="1 2" key="2">
    <citation type="submission" date="2018-11" db="EMBL/GenBank/DDBJ databases">
        <authorList>
            <consortium name="Pathogen Informatics"/>
        </authorList>
    </citation>
    <scope>NUCLEOTIDE SEQUENCE [LARGE SCALE GENOMIC DNA]</scope>
    <source>
        <strain evidence="1 2">MHpl1</strain>
    </source>
</reference>
<dbReference type="Proteomes" id="UP000268014">
    <property type="component" value="Unassembled WGS sequence"/>
</dbReference>
<sequence length="320" mass="37607">MTTHTIHGNSQFQKPSHLRWTWESPGGQFHNEIDHIIVNRKFCLTDVAVVPKFYTGSDHRLLRARFRFSVRGERAAKFRKRSPKTVVNWDHFASLASLWEDSVNDNIDEEYDRLVEHLHDCARRAESLKDVKKRLSSKTLELIRQRGIARATGNHQQTSELAKLCREARRICRPFSSPFRNSTLVKKTKNIRLRAHLFDTAVLPALTYASETWTLRNVIQRAVERTMDAVDYAKRSKIRWAGHVMRYNDDRWTRAVTDWIPRDVKRTPGRPPTRWSDFFTKALNERNVLPRVPRANSNARTEFSFLWMWLTVVTSCLIRP</sequence>
<evidence type="ECO:0000313" key="3">
    <source>
        <dbReference type="WBParaSite" id="HPLM_0002116901-mRNA-1"/>
    </source>
</evidence>
<accession>A0A0N4X9X4</accession>
<evidence type="ECO:0000313" key="1">
    <source>
        <dbReference type="EMBL" id="VDO88222.1"/>
    </source>
</evidence>